<dbReference type="EMBL" id="DSIN01000034">
    <property type="protein sequence ID" value="HEF28616.1"/>
    <property type="molecule type" value="Genomic_DNA"/>
</dbReference>
<evidence type="ECO:0000313" key="1">
    <source>
        <dbReference type="EMBL" id="HEF28616.1"/>
    </source>
</evidence>
<name>A0A7C2BBT2_9PSED</name>
<dbReference type="InterPro" id="IPR013783">
    <property type="entry name" value="Ig-like_fold"/>
</dbReference>
<evidence type="ECO:0008006" key="2">
    <source>
        <dbReference type="Google" id="ProtNLM"/>
    </source>
</evidence>
<dbReference type="AlphaFoldDB" id="A0A7C2BBT2"/>
<reference evidence="1" key="1">
    <citation type="journal article" date="2020" name="mSystems">
        <title>Genome- and Community-Level Interaction Insights into Carbon Utilization and Element Cycling Functions of Hydrothermarchaeota in Hydrothermal Sediment.</title>
        <authorList>
            <person name="Zhou Z."/>
            <person name="Liu Y."/>
            <person name="Xu W."/>
            <person name="Pan J."/>
            <person name="Luo Z.H."/>
            <person name="Li M."/>
        </authorList>
    </citation>
    <scope>NUCLEOTIDE SEQUENCE [LARGE SCALE GENOMIC DNA]</scope>
    <source>
        <strain evidence="1">SpSt-200</strain>
    </source>
</reference>
<organism evidence="1">
    <name type="scientific">Pseudomonas graminis</name>
    <dbReference type="NCBI Taxonomy" id="158627"/>
    <lineage>
        <taxon>Bacteria</taxon>
        <taxon>Pseudomonadati</taxon>
        <taxon>Pseudomonadota</taxon>
        <taxon>Gammaproteobacteria</taxon>
        <taxon>Pseudomonadales</taxon>
        <taxon>Pseudomonadaceae</taxon>
        <taxon>Pseudomonas</taxon>
    </lineage>
</organism>
<sequence length="358" mass="36942">MARETTPQTETLTTQSSKHKLAESVSTVNVYDNEQFIGEAILTGNQWSLRLDNRLVGSHSIQASSGVKSNLWQFNVTVAQVAPQIASVTGPGGALGNPGTTSDTALTFIGTSSPDANVELFDGAVRLGSTTANNAGAWSLTVTLAYRTYSVTAKTSGGQSAPAWMITVQQGLAIDTSTLFLNGQLVRLGRTPTHPPSYTFETRAASGGAPPYRYSVSTTVVDINANTGMVVSSRNGAGIVTAIDSRGASVSYPVQVSNVSALDGWVGNQIYRDAVSKAQSMGGHLPSLAEMKAMRAAYGGAPGLSAEQGDAAAWTSTPGGQGYITIAPNSGAEGSQPDVSVIIGGRGVAKGWAILVRN</sequence>
<gene>
    <name evidence="1" type="ORF">ENP23_22970</name>
</gene>
<proteinExistence type="predicted"/>
<dbReference type="Gene3D" id="2.60.40.10">
    <property type="entry name" value="Immunoglobulins"/>
    <property type="match status" value="1"/>
</dbReference>
<accession>A0A7C2BBT2</accession>
<protein>
    <recommendedName>
        <fullName evidence="2">BIG2 domain-containing protein</fullName>
    </recommendedName>
</protein>
<comment type="caution">
    <text evidence="1">The sequence shown here is derived from an EMBL/GenBank/DDBJ whole genome shotgun (WGS) entry which is preliminary data.</text>
</comment>